<dbReference type="AlphaFoldDB" id="A0A6C0BMA8"/>
<dbReference type="EMBL" id="MN739198">
    <property type="protein sequence ID" value="QHS93170.1"/>
    <property type="molecule type" value="Genomic_DNA"/>
</dbReference>
<organism evidence="1">
    <name type="scientific">viral metagenome</name>
    <dbReference type="NCBI Taxonomy" id="1070528"/>
    <lineage>
        <taxon>unclassified sequences</taxon>
        <taxon>metagenomes</taxon>
        <taxon>organismal metagenomes</taxon>
    </lineage>
</organism>
<proteinExistence type="predicted"/>
<reference evidence="1" key="1">
    <citation type="journal article" date="2020" name="Nature">
        <title>Giant virus diversity and host interactions through global metagenomics.</title>
        <authorList>
            <person name="Schulz F."/>
            <person name="Roux S."/>
            <person name="Paez-Espino D."/>
            <person name="Jungbluth S."/>
            <person name="Walsh D.A."/>
            <person name="Denef V.J."/>
            <person name="McMahon K.D."/>
            <person name="Konstantinidis K.T."/>
            <person name="Eloe-Fadrosh E.A."/>
            <person name="Kyrpides N.C."/>
            <person name="Woyke T."/>
        </authorList>
    </citation>
    <scope>NUCLEOTIDE SEQUENCE</scope>
    <source>
        <strain evidence="1">GVMAG-M-3300017651-5</strain>
    </source>
</reference>
<protein>
    <submittedName>
        <fullName evidence="1">Uncharacterized protein</fullName>
    </submittedName>
</protein>
<sequence>MNISISHESRQQVQFYDLTSIIIINSSIHLIHMIHPTSHLLNQYHCN</sequence>
<accession>A0A6C0BMA8</accession>
<evidence type="ECO:0000313" key="1">
    <source>
        <dbReference type="EMBL" id="QHS93170.1"/>
    </source>
</evidence>
<name>A0A6C0BMA8_9ZZZZ</name>